<dbReference type="InterPro" id="IPR016171">
    <property type="entry name" value="Vanillyl_alc_oxidase_C-sub2"/>
</dbReference>
<dbReference type="GO" id="GO:0071949">
    <property type="term" value="F:FAD binding"/>
    <property type="evidence" value="ECO:0007669"/>
    <property type="project" value="InterPro"/>
</dbReference>
<proteinExistence type="inferred from homology"/>
<keyword evidence="3 5" id="KW-0274">FAD</keyword>
<evidence type="ECO:0000256" key="1">
    <source>
        <dbReference type="ARBA" id="ARBA00008000"/>
    </source>
</evidence>
<dbReference type="AlphaFoldDB" id="A0A9D8KDK0"/>
<dbReference type="SUPFAM" id="SSF55103">
    <property type="entry name" value="FAD-linked oxidases, C-terminal domain"/>
    <property type="match status" value="1"/>
</dbReference>
<dbReference type="EMBL" id="JAFGIX010000014">
    <property type="protein sequence ID" value="MBN1572127.1"/>
    <property type="molecule type" value="Genomic_DNA"/>
</dbReference>
<protein>
    <submittedName>
        <fullName evidence="8">FAD-binding oxidoreductase</fullName>
    </submittedName>
</protein>
<feature type="site" description="Important for enzyme activity" evidence="6">
    <location>
        <position position="265"/>
    </location>
</feature>
<dbReference type="InterPro" id="IPR025650">
    <property type="entry name" value="Alkyl-DHAP_Synthase"/>
</dbReference>
<feature type="domain" description="FAD-binding PCMH-type" evidence="7">
    <location>
        <begin position="52"/>
        <end position="230"/>
    </location>
</feature>
<evidence type="ECO:0000256" key="4">
    <source>
        <dbReference type="PIRSR" id="PIRSR625650-1"/>
    </source>
</evidence>
<dbReference type="InterPro" id="IPR016169">
    <property type="entry name" value="FAD-bd_PCMH_sub2"/>
</dbReference>
<dbReference type="InterPro" id="IPR036318">
    <property type="entry name" value="FAD-bd_PCMH-like_sf"/>
</dbReference>
<dbReference type="PANTHER" id="PTHR46568:SF1">
    <property type="entry name" value="ALKYLDIHYDROXYACETONEPHOSPHATE SYNTHASE, PEROXISOMAL"/>
    <property type="match status" value="1"/>
</dbReference>
<dbReference type="Pfam" id="PF01565">
    <property type="entry name" value="FAD_binding_4"/>
    <property type="match status" value="1"/>
</dbReference>
<dbReference type="InterPro" id="IPR004113">
    <property type="entry name" value="FAD-bd_oxidored_4_C"/>
</dbReference>
<reference evidence="8" key="2">
    <citation type="submission" date="2021-01" db="EMBL/GenBank/DDBJ databases">
        <authorList>
            <person name="Hahn C.R."/>
            <person name="Youssef N.H."/>
            <person name="Elshahed M."/>
        </authorList>
    </citation>
    <scope>NUCLEOTIDE SEQUENCE</scope>
    <source>
        <strain evidence="8">Zod_Metabat.24</strain>
    </source>
</reference>
<dbReference type="InterPro" id="IPR016164">
    <property type="entry name" value="FAD-linked_Oxase-like_C"/>
</dbReference>
<dbReference type="PROSITE" id="PS51387">
    <property type="entry name" value="FAD_PCMH"/>
    <property type="match status" value="1"/>
</dbReference>
<dbReference type="Gene3D" id="3.30.70.3450">
    <property type="match status" value="1"/>
</dbReference>
<name>A0A9D8KDK0_9DELT</name>
<dbReference type="GO" id="GO:0008610">
    <property type="term" value="P:lipid biosynthetic process"/>
    <property type="evidence" value="ECO:0007669"/>
    <property type="project" value="InterPro"/>
</dbReference>
<evidence type="ECO:0000256" key="6">
    <source>
        <dbReference type="PIRSR" id="PIRSR625650-4"/>
    </source>
</evidence>
<dbReference type="Gene3D" id="3.30.465.10">
    <property type="match status" value="1"/>
</dbReference>
<organism evidence="8 9">
    <name type="scientific">Candidatus Zymogenus saltonus</name>
    <dbReference type="NCBI Taxonomy" id="2844893"/>
    <lineage>
        <taxon>Bacteria</taxon>
        <taxon>Deltaproteobacteria</taxon>
        <taxon>Candidatus Zymogenia</taxon>
        <taxon>Candidatus Zymogeniales</taxon>
        <taxon>Candidatus Zymogenaceae</taxon>
        <taxon>Candidatus Zymogenus</taxon>
    </lineage>
</organism>
<evidence type="ECO:0000256" key="2">
    <source>
        <dbReference type="ARBA" id="ARBA00022630"/>
    </source>
</evidence>
<evidence type="ECO:0000259" key="7">
    <source>
        <dbReference type="PROSITE" id="PS51387"/>
    </source>
</evidence>
<dbReference type="GO" id="GO:0008609">
    <property type="term" value="F:alkylglycerone-phosphate synthase activity"/>
    <property type="evidence" value="ECO:0007669"/>
    <property type="project" value="InterPro"/>
</dbReference>
<dbReference type="InterPro" id="IPR006094">
    <property type="entry name" value="Oxid_FAD_bind_N"/>
</dbReference>
<sequence>MRDYSFQEAVVENELIEALGPEKVSTSLIDRESYSRDLIVPYNCPLQDEDCPPPLADFVVHPETTSEVSEVIRIANVHRVPVTPQCGGAQGSGSTLPIFGGIVMDVKSLKKVIDIDTGNHTVTTQTGLIGAELEAVLNNEGYTLNHYPQSFHVSGIGGFLSARSAGVLSTKYGKITEMVLGMEVVLPTGDVMRTKAVPNSAAGPNFNYLFMGAEGTLGVITEATFKIRPLPEARKFQALLFADLEAALNASRLIMRRGLWPAAMRISDELETVYFHHRESGSQMTLMFDGFEELCDLERKEAMKIAMELNAEDLGEGPAREWWEEKRFSIAFPSSTHPLFAKPTPGHIRISGCIDSAGTFDYLFKVQRGLKKIVEGMNMFLAAHFSHFYPTGGMIYPTFVSEIKKGPGAVKAYNEVWRRGIELTHSLGGTINHHHGIGLNLGRFMKLELGKHGMETFKSIKRALDPNDIMNPGKLGL</sequence>
<dbReference type="SUPFAM" id="SSF56176">
    <property type="entry name" value="FAD-binding/transporter-associated domain-like"/>
    <property type="match status" value="1"/>
</dbReference>
<dbReference type="Gene3D" id="1.10.45.10">
    <property type="entry name" value="Vanillyl-alcohol Oxidase, Chain A, domain 4"/>
    <property type="match status" value="1"/>
</dbReference>
<feature type="active site" description="Proton donor/acceptor" evidence="4">
    <location>
        <position position="396"/>
    </location>
</feature>
<comment type="caution">
    <text evidence="8">The sequence shown here is derived from an EMBL/GenBank/DDBJ whole genome shotgun (WGS) entry which is preliminary data.</text>
</comment>
<comment type="similarity">
    <text evidence="1">Belongs to the FAD-binding oxidoreductase/transferase type 4 family.</text>
</comment>
<dbReference type="InterPro" id="IPR016167">
    <property type="entry name" value="FAD-bd_PCMH_sub1"/>
</dbReference>
<dbReference type="Pfam" id="PF02913">
    <property type="entry name" value="FAD-oxidase_C"/>
    <property type="match status" value="1"/>
</dbReference>
<reference evidence="8" key="1">
    <citation type="journal article" date="2021" name="Environ. Microbiol.">
        <title>Genomic characterization of three novel Desulfobacterota classes expand the metabolic and phylogenetic diversity of the phylum.</title>
        <authorList>
            <person name="Murphy C.L."/>
            <person name="Biggerstaff J."/>
            <person name="Eichhorn A."/>
            <person name="Ewing E."/>
            <person name="Shahan R."/>
            <person name="Soriano D."/>
            <person name="Stewart S."/>
            <person name="VanMol K."/>
            <person name="Walker R."/>
            <person name="Walters P."/>
            <person name="Elshahed M.S."/>
            <person name="Youssef N.H."/>
        </authorList>
    </citation>
    <scope>NUCLEOTIDE SEQUENCE</scope>
    <source>
        <strain evidence="8">Zod_Metabat.24</strain>
    </source>
</reference>
<evidence type="ECO:0000313" key="8">
    <source>
        <dbReference type="EMBL" id="MBN1572127.1"/>
    </source>
</evidence>
<evidence type="ECO:0000256" key="5">
    <source>
        <dbReference type="PIRSR" id="PIRSR625650-3"/>
    </source>
</evidence>
<comment type="cofactor">
    <cofactor evidence="5">
        <name>FAD</name>
        <dbReference type="ChEBI" id="CHEBI:57692"/>
    </cofactor>
</comment>
<dbReference type="InterPro" id="IPR016166">
    <property type="entry name" value="FAD-bd_PCMH"/>
</dbReference>
<evidence type="ECO:0000256" key="3">
    <source>
        <dbReference type="ARBA" id="ARBA00022827"/>
    </source>
</evidence>
<dbReference type="Gene3D" id="3.30.43.10">
    <property type="entry name" value="Uridine Diphospho-n-acetylenolpyruvylglucosamine Reductase, domain 2"/>
    <property type="match status" value="1"/>
</dbReference>
<gene>
    <name evidence="8" type="ORF">JW984_02905</name>
</gene>
<evidence type="ECO:0000313" key="9">
    <source>
        <dbReference type="Proteomes" id="UP000809273"/>
    </source>
</evidence>
<accession>A0A9D8KDK0</accession>
<dbReference type="PANTHER" id="PTHR46568">
    <property type="entry name" value="ALKYLDIHYDROXYACETONEPHOSPHATE SYNTHASE, PEROXISOMAL"/>
    <property type="match status" value="1"/>
</dbReference>
<dbReference type="Gene3D" id="3.40.462.40">
    <property type="entry name" value="FAD-linked oxidase, cap domain/gating helix"/>
    <property type="match status" value="1"/>
</dbReference>
<dbReference type="Proteomes" id="UP000809273">
    <property type="component" value="Unassembled WGS sequence"/>
</dbReference>
<feature type="binding site" evidence="5">
    <location>
        <begin position="214"/>
        <end position="220"/>
    </location>
    <ligand>
        <name>FAD</name>
        <dbReference type="ChEBI" id="CHEBI:57692"/>
    </ligand>
</feature>
<keyword evidence="2" id="KW-0285">Flavoprotein</keyword>